<dbReference type="SUPFAM" id="SSF52540">
    <property type="entry name" value="P-loop containing nucleoside triphosphate hydrolases"/>
    <property type="match status" value="1"/>
</dbReference>
<dbReference type="GO" id="GO:0008233">
    <property type="term" value="F:peptidase activity"/>
    <property type="evidence" value="ECO:0007669"/>
    <property type="project" value="InterPro"/>
</dbReference>
<protein>
    <recommendedName>
        <fullName evidence="13">ABC transmembrane type-1 domain-containing protein</fullName>
    </recommendedName>
</protein>
<dbReference type="GO" id="GO:0016020">
    <property type="term" value="C:membrane"/>
    <property type="evidence" value="ECO:0007669"/>
    <property type="project" value="UniProtKB-SubCell"/>
</dbReference>
<sequence length="739" mass="82497">MFGKKKSRILVDHWLVYCVSLTSRRHGVYINREEVEKYFPEKGSPKSIKDLNFFLSQKKLEAKAINISINDLKGRDFVIPCAVPLMNGGSIILMKLQKKDDDYLLTILDPLDTEGKPQVIKITEFEKLWKNTVVTLNVIRGKESIERSFNVKWFLPELWNCRYVLICAFLISIILNFLALTPIIFIQIALDKVVGYKAVSTLYVLTGGVIVALLFNGMMGFIRGYIFNYIGDKIESRISGDVFDKLLGLPLLVVQGENVGRFGRSMQSITLLRNYLVHRVFKNIFDLTAVIVYVPVLFAYNVLMGLIVIGFAVLMGVSKIIFNNIGKKTSEHLSETEDKKNSLIRQTLSGMHMLKELGEEEIQRKHWRELAANSIIVRSKNEKILSTSTEFNSFLQQSMTVVIIFTGVQLVFMGVMSAGSIIAINMVGGRLVAPVIAAITLMSEKNQILGLISQIGNIWNLKKERIGAGVHSTVRGKYSLANISRSFGDVKALKNISIEINPKSKIGIIGPSGSGKTTLLNLIAGVYPPTGGIMDIDGVRISQYDLSHYRSQVMLLNKNPVFSKGTIEDNLFRVSPNIGHRELDEIFSLTGFDELLMNLPDGIHTTIDENASQLAGAGSSLLALARALLANPKVLLLDEFADPLDINTRLKLQENFSSISSDRTIFDAQNVISHQIDAITNYDKIIVLNEGELVGQGSHEQLVDTCQLYQEMLKKEEKLNPMNVSVKPGEHNLTDIHNF</sequence>
<evidence type="ECO:0000256" key="7">
    <source>
        <dbReference type="ARBA" id="ARBA00023136"/>
    </source>
</evidence>
<dbReference type="GO" id="GO:0015421">
    <property type="term" value="F:ABC-type oligopeptide transporter activity"/>
    <property type="evidence" value="ECO:0007669"/>
    <property type="project" value="TreeGrafter"/>
</dbReference>
<proteinExistence type="predicted"/>
<dbReference type="InterPro" id="IPR003439">
    <property type="entry name" value="ABC_transporter-like_ATP-bd"/>
</dbReference>
<dbReference type="Gene3D" id="3.40.50.300">
    <property type="entry name" value="P-loop containing nucleotide triphosphate hydrolases"/>
    <property type="match status" value="1"/>
</dbReference>
<dbReference type="Pfam" id="PF00664">
    <property type="entry name" value="ABC_membrane"/>
    <property type="match status" value="1"/>
</dbReference>
<dbReference type="GO" id="GO:0006508">
    <property type="term" value="P:proteolysis"/>
    <property type="evidence" value="ECO:0007669"/>
    <property type="project" value="InterPro"/>
</dbReference>
<evidence type="ECO:0000256" key="1">
    <source>
        <dbReference type="ARBA" id="ARBA00004141"/>
    </source>
</evidence>
<feature type="domain" description="ABC transmembrane type-1" evidence="10">
    <location>
        <begin position="168"/>
        <end position="447"/>
    </location>
</feature>
<keyword evidence="5" id="KW-0067">ATP-binding</keyword>
<evidence type="ECO:0000256" key="2">
    <source>
        <dbReference type="ARBA" id="ARBA00022692"/>
    </source>
</evidence>
<keyword evidence="7 8" id="KW-0472">Membrane</keyword>
<feature type="domain" description="ABC transporter" evidence="9">
    <location>
        <begin position="478"/>
        <end position="715"/>
    </location>
</feature>
<keyword evidence="2 8" id="KW-0812">Transmembrane</keyword>
<gene>
    <name evidence="12" type="ORF">METZ01_LOCUS126949</name>
</gene>
<dbReference type="Pfam" id="PF00005">
    <property type="entry name" value="ABC_tran"/>
    <property type="match status" value="1"/>
</dbReference>
<dbReference type="InterPro" id="IPR039421">
    <property type="entry name" value="Type_1_exporter"/>
</dbReference>
<feature type="transmembrane region" description="Helical" evidence="8">
    <location>
        <begin position="163"/>
        <end position="190"/>
    </location>
</feature>
<evidence type="ECO:0000256" key="8">
    <source>
        <dbReference type="SAM" id="Phobius"/>
    </source>
</evidence>
<dbReference type="EMBL" id="UINC01017778">
    <property type="protein sequence ID" value="SVA74095.1"/>
    <property type="molecule type" value="Genomic_DNA"/>
</dbReference>
<feature type="transmembrane region" description="Helical" evidence="8">
    <location>
        <begin position="302"/>
        <end position="322"/>
    </location>
</feature>
<dbReference type="InterPro" id="IPR003593">
    <property type="entry name" value="AAA+_ATPase"/>
</dbReference>
<evidence type="ECO:0000256" key="6">
    <source>
        <dbReference type="ARBA" id="ARBA00022989"/>
    </source>
</evidence>
<evidence type="ECO:0000259" key="11">
    <source>
        <dbReference type="PROSITE" id="PS50990"/>
    </source>
</evidence>
<keyword evidence="6 8" id="KW-1133">Transmembrane helix</keyword>
<evidence type="ECO:0000256" key="4">
    <source>
        <dbReference type="ARBA" id="ARBA00022801"/>
    </source>
</evidence>
<keyword evidence="3" id="KW-0547">Nucleotide-binding</keyword>
<dbReference type="InterPro" id="IPR036640">
    <property type="entry name" value="ABC1_TM_sf"/>
</dbReference>
<comment type="subcellular location">
    <subcellularLocation>
        <location evidence="1">Membrane</location>
        <topology evidence="1">Multi-pass membrane protein</topology>
    </subcellularLocation>
</comment>
<dbReference type="SUPFAM" id="SSF90123">
    <property type="entry name" value="ABC transporter transmembrane region"/>
    <property type="match status" value="1"/>
</dbReference>
<feature type="transmembrane region" description="Helical" evidence="8">
    <location>
        <begin position="276"/>
        <end position="296"/>
    </location>
</feature>
<evidence type="ECO:0000256" key="3">
    <source>
        <dbReference type="ARBA" id="ARBA00022741"/>
    </source>
</evidence>
<dbReference type="PANTHER" id="PTHR43394">
    <property type="entry name" value="ATP-DEPENDENT PERMEASE MDL1, MITOCHONDRIAL"/>
    <property type="match status" value="1"/>
</dbReference>
<dbReference type="AlphaFoldDB" id="A0A381YAS0"/>
<evidence type="ECO:0000256" key="5">
    <source>
        <dbReference type="ARBA" id="ARBA00022840"/>
    </source>
</evidence>
<feature type="transmembrane region" description="Helical" evidence="8">
    <location>
        <begin position="202"/>
        <end position="226"/>
    </location>
</feature>
<dbReference type="Gene3D" id="3.90.70.10">
    <property type="entry name" value="Cysteine proteinases"/>
    <property type="match status" value="1"/>
</dbReference>
<dbReference type="PROSITE" id="PS50893">
    <property type="entry name" value="ABC_TRANSPORTER_2"/>
    <property type="match status" value="1"/>
</dbReference>
<dbReference type="GO" id="GO:0016887">
    <property type="term" value="F:ATP hydrolysis activity"/>
    <property type="evidence" value="ECO:0007669"/>
    <property type="project" value="InterPro"/>
</dbReference>
<dbReference type="PROSITE" id="PS50929">
    <property type="entry name" value="ABC_TM1F"/>
    <property type="match status" value="1"/>
</dbReference>
<keyword evidence="4" id="KW-0378">Hydrolase</keyword>
<dbReference type="InterPro" id="IPR005074">
    <property type="entry name" value="Peptidase_C39"/>
</dbReference>
<accession>A0A381YAS0</accession>
<feature type="domain" description="Peptidase C39" evidence="11">
    <location>
        <begin position="5"/>
        <end position="136"/>
    </location>
</feature>
<dbReference type="InterPro" id="IPR027417">
    <property type="entry name" value="P-loop_NTPase"/>
</dbReference>
<dbReference type="SMART" id="SM00382">
    <property type="entry name" value="AAA"/>
    <property type="match status" value="1"/>
</dbReference>
<dbReference type="GO" id="GO:0005524">
    <property type="term" value="F:ATP binding"/>
    <property type="evidence" value="ECO:0007669"/>
    <property type="project" value="UniProtKB-KW"/>
</dbReference>
<feature type="transmembrane region" description="Helical" evidence="8">
    <location>
        <begin position="401"/>
        <end position="424"/>
    </location>
</feature>
<dbReference type="PANTHER" id="PTHR43394:SF1">
    <property type="entry name" value="ATP-BINDING CASSETTE SUB-FAMILY B MEMBER 10, MITOCHONDRIAL"/>
    <property type="match status" value="1"/>
</dbReference>
<evidence type="ECO:0000259" key="10">
    <source>
        <dbReference type="PROSITE" id="PS50929"/>
    </source>
</evidence>
<dbReference type="Gene3D" id="1.20.1560.10">
    <property type="entry name" value="ABC transporter type 1, transmembrane domain"/>
    <property type="match status" value="1"/>
</dbReference>
<organism evidence="12">
    <name type="scientific">marine metagenome</name>
    <dbReference type="NCBI Taxonomy" id="408172"/>
    <lineage>
        <taxon>unclassified sequences</taxon>
        <taxon>metagenomes</taxon>
        <taxon>ecological metagenomes</taxon>
    </lineage>
</organism>
<evidence type="ECO:0000259" key="9">
    <source>
        <dbReference type="PROSITE" id="PS50893"/>
    </source>
</evidence>
<evidence type="ECO:0008006" key="13">
    <source>
        <dbReference type="Google" id="ProtNLM"/>
    </source>
</evidence>
<reference evidence="12" key="1">
    <citation type="submission" date="2018-05" db="EMBL/GenBank/DDBJ databases">
        <authorList>
            <person name="Lanie J.A."/>
            <person name="Ng W.-L."/>
            <person name="Kazmierczak K.M."/>
            <person name="Andrzejewski T.M."/>
            <person name="Davidsen T.M."/>
            <person name="Wayne K.J."/>
            <person name="Tettelin H."/>
            <person name="Glass J.I."/>
            <person name="Rusch D."/>
            <person name="Podicherti R."/>
            <person name="Tsui H.-C.T."/>
            <person name="Winkler M.E."/>
        </authorList>
    </citation>
    <scope>NUCLEOTIDE SEQUENCE</scope>
</reference>
<name>A0A381YAS0_9ZZZZ</name>
<dbReference type="PROSITE" id="PS50990">
    <property type="entry name" value="PEPTIDASE_C39"/>
    <property type="match status" value="1"/>
</dbReference>
<dbReference type="InterPro" id="IPR011527">
    <property type="entry name" value="ABC1_TM_dom"/>
</dbReference>
<evidence type="ECO:0000313" key="12">
    <source>
        <dbReference type="EMBL" id="SVA74095.1"/>
    </source>
</evidence>